<gene>
    <name evidence="4" type="ORF">MGWOODY_Mmi301</name>
</gene>
<dbReference type="Gene3D" id="3.40.605.10">
    <property type="entry name" value="Aldehyde Dehydrogenase, Chain A, domain 1"/>
    <property type="match status" value="1"/>
</dbReference>
<dbReference type="InterPro" id="IPR016161">
    <property type="entry name" value="Ald_DH/histidinol_DH"/>
</dbReference>
<protein>
    <submittedName>
        <fullName evidence="4">Aldehyde dehydrogenase</fullName>
        <ecNumber evidence="4">1.2.1.3</ecNumber>
    </submittedName>
</protein>
<keyword evidence="2 4" id="KW-0560">Oxidoreductase</keyword>
<evidence type="ECO:0000256" key="2">
    <source>
        <dbReference type="ARBA" id="ARBA00023002"/>
    </source>
</evidence>
<dbReference type="InterPro" id="IPR029510">
    <property type="entry name" value="Ald_DH_CS_GLU"/>
</dbReference>
<dbReference type="PROSITE" id="PS00687">
    <property type="entry name" value="ALDEHYDE_DEHYDR_GLU"/>
    <property type="match status" value="1"/>
</dbReference>
<name>A0A160VHV3_9ZZZZ</name>
<reference evidence="4" key="1">
    <citation type="submission" date="2015-10" db="EMBL/GenBank/DDBJ databases">
        <authorList>
            <person name="Gilbert D.G."/>
        </authorList>
    </citation>
    <scope>NUCLEOTIDE SEQUENCE</scope>
</reference>
<accession>A0A160VHV3</accession>
<feature type="domain" description="Aldehyde dehydrogenase" evidence="3">
    <location>
        <begin position="11"/>
        <end position="470"/>
    </location>
</feature>
<sequence length="493" mass="54725">MQNKNYINNEWVDASDGQTFDVENPYTEETIDQVPNSKKKDVDRAVLAAKSSWKDWKNIGSLEMRDLLREVAVKSRAHDREIARAITHESGKPLIECLDEIEWIASIFEYYSEIGRDQRGRVVAPVTPRSMSMVVKEAYGVVGCIVPWNYPLLLMAWKTAPALAAGNTVVVKPSEITPLSIIRWLEIACDHLPKGILNMITGAGDTGAALVEHPDTRVIAFTGSVETGKKIATMAAKQLKKTSLELGGNDPIIICDDVDVSIAAKGTAWGGFLNAGQVCTSLERVFVMESIADDFTEAVVEEAKNVRLGDPMHGQTDMGPMASIMQLEKTERKVKRARSEGARLLCGGDRPDEFEKGYFYNPTVFDQVTSEMEMMNVETFGPILPIQKVKDLGEAIELSNNSQYGLGCNIYTNDMEKAFTAADDIKAGSFWINDPLTDNEAAPFGGMKMSGGGRELGIEGLDEFREPKHILIDYQIREKEYWFPYDLDEGRKT</sequence>
<dbReference type="CDD" id="cd07078">
    <property type="entry name" value="ALDH"/>
    <property type="match status" value="1"/>
</dbReference>
<dbReference type="PANTHER" id="PTHR11699">
    <property type="entry name" value="ALDEHYDE DEHYDROGENASE-RELATED"/>
    <property type="match status" value="1"/>
</dbReference>
<dbReference type="Pfam" id="PF00171">
    <property type="entry name" value="Aldedh"/>
    <property type="match status" value="1"/>
</dbReference>
<dbReference type="Gene3D" id="3.40.309.10">
    <property type="entry name" value="Aldehyde Dehydrogenase, Chain A, domain 2"/>
    <property type="match status" value="1"/>
</dbReference>
<dbReference type="EMBL" id="FAXC01000288">
    <property type="protein sequence ID" value="CUV09699.1"/>
    <property type="molecule type" value="Genomic_DNA"/>
</dbReference>
<dbReference type="FunFam" id="3.40.605.10:FF:000007">
    <property type="entry name" value="NAD/NADP-dependent betaine aldehyde dehydrogenase"/>
    <property type="match status" value="1"/>
</dbReference>
<dbReference type="InterPro" id="IPR016163">
    <property type="entry name" value="Ald_DH_C"/>
</dbReference>
<dbReference type="FunFam" id="3.40.309.10:FF:000009">
    <property type="entry name" value="Aldehyde dehydrogenase A"/>
    <property type="match status" value="1"/>
</dbReference>
<evidence type="ECO:0000256" key="1">
    <source>
        <dbReference type="ARBA" id="ARBA00009986"/>
    </source>
</evidence>
<organism evidence="4">
    <name type="scientific">hydrothermal vent metagenome</name>
    <dbReference type="NCBI Taxonomy" id="652676"/>
    <lineage>
        <taxon>unclassified sequences</taxon>
        <taxon>metagenomes</taxon>
        <taxon>ecological metagenomes</taxon>
    </lineage>
</organism>
<dbReference type="GO" id="GO:0004029">
    <property type="term" value="F:aldehyde dehydrogenase (NAD+) activity"/>
    <property type="evidence" value="ECO:0007669"/>
    <property type="project" value="UniProtKB-EC"/>
</dbReference>
<proteinExistence type="inferred from homology"/>
<evidence type="ECO:0000313" key="4">
    <source>
        <dbReference type="EMBL" id="CUV09699.1"/>
    </source>
</evidence>
<dbReference type="AlphaFoldDB" id="A0A160VHV3"/>
<dbReference type="SUPFAM" id="SSF53720">
    <property type="entry name" value="ALDH-like"/>
    <property type="match status" value="1"/>
</dbReference>
<evidence type="ECO:0000259" key="3">
    <source>
        <dbReference type="Pfam" id="PF00171"/>
    </source>
</evidence>
<dbReference type="InterPro" id="IPR015590">
    <property type="entry name" value="Aldehyde_DH_dom"/>
</dbReference>
<comment type="similarity">
    <text evidence="1">Belongs to the aldehyde dehydrogenase family.</text>
</comment>
<dbReference type="EC" id="1.2.1.3" evidence="4"/>
<dbReference type="InterPro" id="IPR016162">
    <property type="entry name" value="Ald_DH_N"/>
</dbReference>